<name>V5Z370_9GAMM</name>
<sequence>MLFAPLPLNESFFMRGLKVNINTAKLNFNSIEITWSAL</sequence>
<gene>
    <name evidence="1" type="ORF">EPIR_0380</name>
</gene>
<dbReference type="STRING" id="1161919.EPIR_0380"/>
<proteinExistence type="predicted"/>
<evidence type="ECO:0000313" key="2">
    <source>
        <dbReference type="Proteomes" id="UP000018217"/>
    </source>
</evidence>
<dbReference type="Proteomes" id="UP000018217">
    <property type="component" value="Unassembled WGS sequence"/>
</dbReference>
<protein>
    <submittedName>
        <fullName evidence="1">Uncharacterized protein</fullName>
    </submittedName>
</protein>
<reference evidence="1 2" key="1">
    <citation type="journal article" date="2013" name="Syst. Appl. Microbiol.">
        <title>Phylogenetic position and virulence apparatus of the pear flower necrosis pathogen Erwinia piriflorinigrans CFBP 5888T as assessed by comparative genomics.</title>
        <authorList>
            <person name="Smits T.H."/>
            <person name="Rezzonico F."/>
            <person name="Lopez M.M."/>
            <person name="Blom J."/>
            <person name="Goesmann A."/>
            <person name="Frey J.E."/>
            <person name="Duffy B."/>
        </authorList>
    </citation>
    <scope>NUCLEOTIDE SEQUENCE [LARGE SCALE GENOMIC DNA]</scope>
    <source>
        <strain evidence="2">CFBP5888</strain>
    </source>
</reference>
<accession>V5Z370</accession>
<comment type="caution">
    <text evidence="1">The sequence shown here is derived from an EMBL/GenBank/DDBJ whole genome shotgun (WGS) entry which is preliminary data.</text>
</comment>
<evidence type="ECO:0000313" key="1">
    <source>
        <dbReference type="EMBL" id="CCG85745.1"/>
    </source>
</evidence>
<keyword evidence="2" id="KW-1185">Reference proteome</keyword>
<dbReference type="EMBL" id="CAHS01000005">
    <property type="protein sequence ID" value="CCG85745.1"/>
    <property type="molecule type" value="Genomic_DNA"/>
</dbReference>
<organism evidence="1 2">
    <name type="scientific">Erwinia piriflorinigrans CFBP 5888</name>
    <dbReference type="NCBI Taxonomy" id="1161919"/>
    <lineage>
        <taxon>Bacteria</taxon>
        <taxon>Pseudomonadati</taxon>
        <taxon>Pseudomonadota</taxon>
        <taxon>Gammaproteobacteria</taxon>
        <taxon>Enterobacterales</taxon>
        <taxon>Erwiniaceae</taxon>
        <taxon>Erwinia</taxon>
    </lineage>
</organism>
<dbReference type="AlphaFoldDB" id="V5Z370"/>